<accession>A0A3D9ZR42</accession>
<feature type="active site" description="Charge relay system" evidence="6">
    <location>
        <position position="141"/>
    </location>
</feature>
<organism evidence="9 10">
    <name type="scientific">Asanoa ferruginea</name>
    <dbReference type="NCBI Taxonomy" id="53367"/>
    <lineage>
        <taxon>Bacteria</taxon>
        <taxon>Bacillati</taxon>
        <taxon>Actinomycetota</taxon>
        <taxon>Actinomycetes</taxon>
        <taxon>Micromonosporales</taxon>
        <taxon>Micromonosporaceae</taxon>
        <taxon>Asanoa</taxon>
    </lineage>
</organism>
<keyword evidence="4" id="KW-0720">Serine protease</keyword>
<dbReference type="CDD" id="cd21112">
    <property type="entry name" value="alphaLP-like"/>
    <property type="match status" value="1"/>
</dbReference>
<dbReference type="InterPro" id="IPR001254">
    <property type="entry name" value="Trypsin_dom"/>
</dbReference>
<dbReference type="Gene3D" id="2.40.10.10">
    <property type="entry name" value="Trypsin-like serine proteases"/>
    <property type="match status" value="2"/>
</dbReference>
<evidence type="ECO:0000256" key="1">
    <source>
        <dbReference type="ARBA" id="ARBA00007664"/>
    </source>
</evidence>
<gene>
    <name evidence="9" type="ORF">DFJ67_5890</name>
</gene>
<evidence type="ECO:0000256" key="7">
    <source>
        <dbReference type="PIRSR" id="PIRSR001134-2"/>
    </source>
</evidence>
<evidence type="ECO:0000256" key="5">
    <source>
        <dbReference type="ARBA" id="ARBA00023157"/>
    </source>
</evidence>
<comment type="caution">
    <text evidence="9">The sequence shown here is derived from an EMBL/GenBank/DDBJ whole genome shotgun (WGS) entry which is preliminary data.</text>
</comment>
<dbReference type="InterPro" id="IPR043504">
    <property type="entry name" value="Peptidase_S1_PA_chymotrypsin"/>
</dbReference>
<feature type="disulfide bond" evidence="7">
    <location>
        <begin position="122"/>
        <end position="142"/>
    </location>
</feature>
<feature type="active site" description="Charge relay system" evidence="6">
    <location>
        <position position="251"/>
    </location>
</feature>
<dbReference type="EMBL" id="QUMQ01000001">
    <property type="protein sequence ID" value="REF99846.1"/>
    <property type="molecule type" value="Genomic_DNA"/>
</dbReference>
<evidence type="ECO:0000313" key="9">
    <source>
        <dbReference type="EMBL" id="REF99846.1"/>
    </source>
</evidence>
<keyword evidence="3" id="KW-0378">Hydrolase</keyword>
<evidence type="ECO:0000313" key="10">
    <source>
        <dbReference type="Proteomes" id="UP000256913"/>
    </source>
</evidence>
<dbReference type="InterPro" id="IPR009003">
    <property type="entry name" value="Peptidase_S1_PA"/>
</dbReference>
<reference evidence="9 10" key="1">
    <citation type="submission" date="2018-08" db="EMBL/GenBank/DDBJ databases">
        <title>Sequencing the genomes of 1000 actinobacteria strains.</title>
        <authorList>
            <person name="Klenk H.-P."/>
        </authorList>
    </citation>
    <scope>NUCLEOTIDE SEQUENCE [LARGE SCALE GENOMIC DNA]</scope>
    <source>
        <strain evidence="9 10">DSM 44099</strain>
    </source>
</reference>
<feature type="active site" description="Charge relay system" evidence="6">
    <location>
        <position position="171"/>
    </location>
</feature>
<comment type="similarity">
    <text evidence="1">Belongs to the peptidase S1 family.</text>
</comment>
<evidence type="ECO:0000256" key="6">
    <source>
        <dbReference type="PIRSR" id="PIRSR001134-1"/>
    </source>
</evidence>
<name>A0A3D9ZR42_9ACTN</name>
<dbReference type="GO" id="GO:0006508">
    <property type="term" value="P:proteolysis"/>
    <property type="evidence" value="ECO:0007669"/>
    <property type="project" value="UniProtKB-KW"/>
</dbReference>
<evidence type="ECO:0000256" key="2">
    <source>
        <dbReference type="ARBA" id="ARBA00022670"/>
    </source>
</evidence>
<dbReference type="SUPFAM" id="SSF50494">
    <property type="entry name" value="Trypsin-like serine proteases"/>
    <property type="match status" value="1"/>
</dbReference>
<dbReference type="PROSITE" id="PS00135">
    <property type="entry name" value="TRYPSIN_SER"/>
    <property type="match status" value="1"/>
</dbReference>
<dbReference type="GO" id="GO:0004252">
    <property type="term" value="F:serine-type endopeptidase activity"/>
    <property type="evidence" value="ECO:0007669"/>
    <property type="project" value="InterPro"/>
</dbReference>
<feature type="domain" description="Peptidase S1" evidence="8">
    <location>
        <begin position="135"/>
        <end position="279"/>
    </location>
</feature>
<evidence type="ECO:0000259" key="8">
    <source>
        <dbReference type="Pfam" id="PF00089"/>
    </source>
</evidence>
<dbReference type="PRINTS" id="PR00861">
    <property type="entry name" value="ALYTICPTASE"/>
</dbReference>
<feature type="disulfide bond" evidence="7">
    <location>
        <begin position="245"/>
        <end position="272"/>
    </location>
</feature>
<dbReference type="Pfam" id="PF00089">
    <property type="entry name" value="Trypsin"/>
    <property type="match status" value="1"/>
</dbReference>
<evidence type="ECO:0000256" key="3">
    <source>
        <dbReference type="ARBA" id="ARBA00022801"/>
    </source>
</evidence>
<sequence>MSRSAIAVIERLPRVTDSGIVVDMRTARILAAAVAAVAVLLPATAAAAAPTLTRYRSLPGTAWWTEDGATVVAADATVDATALAGLRGALRNRGTLVRDSGTLRRHIAGADPFYQAGGFGRCLIGFNARAGSTYYFITSRHCVGAVAGTVYADAAATVPLGVVTTVTPTYDTALIRYTNTTIAKPSAVNIYPGLAPIRSFGSPTIGQRVTRSGPSGVRSGTVTAVNVTVNYADGTVLGLIRTNICSQPGDSGGPLFAGTVGIGITSGGSGSCASGGVSYYASAVRAGTTYGVGPY</sequence>
<dbReference type="InterPro" id="IPR033116">
    <property type="entry name" value="TRYPSIN_SER"/>
</dbReference>
<keyword evidence="10" id="KW-1185">Reference proteome</keyword>
<proteinExistence type="inferred from homology"/>
<dbReference type="InterPro" id="IPR001316">
    <property type="entry name" value="Pept_S1A_streptogrisin"/>
</dbReference>
<keyword evidence="5 7" id="KW-1015">Disulfide bond</keyword>
<dbReference type="Proteomes" id="UP000256913">
    <property type="component" value="Unassembled WGS sequence"/>
</dbReference>
<keyword evidence="2" id="KW-0645">Protease</keyword>
<evidence type="ECO:0000256" key="4">
    <source>
        <dbReference type="ARBA" id="ARBA00022825"/>
    </source>
</evidence>
<dbReference type="PIRSF" id="PIRSF001134">
    <property type="entry name" value="Streptogrisin"/>
    <property type="match status" value="1"/>
</dbReference>
<dbReference type="AlphaFoldDB" id="A0A3D9ZR42"/>
<protein>
    <submittedName>
        <fullName evidence="9">Trypsin</fullName>
    </submittedName>
</protein>